<dbReference type="RefSeq" id="WP_100303773.1">
    <property type="nucleotide sequence ID" value="NZ_PGET01000001.1"/>
</dbReference>
<name>A0A2M8Z0W0_9FIRM</name>
<gene>
    <name evidence="1" type="ORF">H171_0544</name>
</gene>
<evidence type="ECO:0000313" key="2">
    <source>
        <dbReference type="Proteomes" id="UP000231092"/>
    </source>
</evidence>
<dbReference type="GO" id="GO:0005737">
    <property type="term" value="C:cytoplasm"/>
    <property type="evidence" value="ECO:0007669"/>
    <property type="project" value="TreeGrafter"/>
</dbReference>
<keyword evidence="1" id="KW-0808">Transferase</keyword>
<accession>A0A2M8Z0W0</accession>
<proteinExistence type="predicted"/>
<comment type="caution">
    <text evidence="1">The sequence shown here is derived from an EMBL/GenBank/DDBJ whole genome shotgun (WGS) entry which is preliminary data.</text>
</comment>
<dbReference type="PANTHER" id="PTHR32419">
    <property type="entry name" value="GLUTATHIONYL-HYDROQUINONE REDUCTASE"/>
    <property type="match status" value="1"/>
</dbReference>
<dbReference type="Gene3D" id="3.40.30.10">
    <property type="entry name" value="Glutaredoxin"/>
    <property type="match status" value="1"/>
</dbReference>
<sequence>MAEGIEVFENTFRHQIQADGKIKVQDNFFKKKFGREEGEWPVEAGRYRLLWMPACSHVHGWVFTEDPDEKDPVLGIHYLKEIYDRDTPDGDYKERPTVPILADTTTGKGVNNDHFWIPVYFETFWKPYHKEGAPELYPAELRKLQEDSHE</sequence>
<organism evidence="1 2">
    <name type="scientific">[Clostridium] celerecrescens 18A</name>
    <dbReference type="NCBI Taxonomy" id="1286362"/>
    <lineage>
        <taxon>Bacteria</taxon>
        <taxon>Bacillati</taxon>
        <taxon>Bacillota</taxon>
        <taxon>Clostridia</taxon>
        <taxon>Lachnospirales</taxon>
        <taxon>Lachnospiraceae</taxon>
        <taxon>Lacrimispora</taxon>
    </lineage>
</organism>
<evidence type="ECO:0000313" key="1">
    <source>
        <dbReference type="EMBL" id="PJJ27094.1"/>
    </source>
</evidence>
<dbReference type="InterPro" id="IPR016639">
    <property type="entry name" value="GST_Omega/GSH"/>
</dbReference>
<reference evidence="1 2" key="1">
    <citation type="submission" date="2017-11" db="EMBL/GenBank/DDBJ databases">
        <title>Understudied soil microbes with underappreciated capabilities: Untangling the Clostridium saccharolyticum group.</title>
        <authorList>
            <person name="Leschine S."/>
        </authorList>
    </citation>
    <scope>NUCLEOTIDE SEQUENCE [LARGE SCALE GENOMIC DNA]</scope>
    <source>
        <strain evidence="1 2">18A</strain>
    </source>
</reference>
<protein>
    <submittedName>
        <fullName evidence="1">Putative glutathione S-transferase</fullName>
    </submittedName>
</protein>
<dbReference type="GO" id="GO:0004364">
    <property type="term" value="F:glutathione transferase activity"/>
    <property type="evidence" value="ECO:0007669"/>
    <property type="project" value="InterPro"/>
</dbReference>
<dbReference type="Proteomes" id="UP000231092">
    <property type="component" value="Unassembled WGS sequence"/>
</dbReference>
<dbReference type="PANTHER" id="PTHR32419:SF6">
    <property type="entry name" value="GLUTATHIONE S-TRANSFERASE OMEGA-LIKE 1-RELATED"/>
    <property type="match status" value="1"/>
</dbReference>
<dbReference type="AlphaFoldDB" id="A0A2M8Z0W0"/>
<dbReference type="OrthoDB" id="9769158at2"/>
<dbReference type="EMBL" id="PGET01000001">
    <property type="protein sequence ID" value="PJJ27094.1"/>
    <property type="molecule type" value="Genomic_DNA"/>
</dbReference>